<keyword evidence="1" id="KW-0812">Transmembrane</keyword>
<feature type="transmembrane region" description="Helical" evidence="1">
    <location>
        <begin position="45"/>
        <end position="71"/>
    </location>
</feature>
<keyword evidence="3" id="KW-1185">Reference proteome</keyword>
<dbReference type="SUPFAM" id="SSF103481">
    <property type="entry name" value="Multidrug resistance efflux transporter EmrE"/>
    <property type="match status" value="1"/>
</dbReference>
<organism evidence="2 3">
    <name type="scientific">Notoacmeibacter marinus</name>
    <dbReference type="NCBI Taxonomy" id="1876515"/>
    <lineage>
        <taxon>Bacteria</taxon>
        <taxon>Pseudomonadati</taxon>
        <taxon>Pseudomonadota</taxon>
        <taxon>Alphaproteobacteria</taxon>
        <taxon>Hyphomicrobiales</taxon>
        <taxon>Notoacmeibacteraceae</taxon>
        <taxon>Notoacmeibacter</taxon>
    </lineage>
</organism>
<evidence type="ECO:0008006" key="4">
    <source>
        <dbReference type="Google" id="ProtNLM"/>
    </source>
</evidence>
<dbReference type="EMBL" id="NBYO01000001">
    <property type="protein sequence ID" value="OXT02642.1"/>
    <property type="molecule type" value="Genomic_DNA"/>
</dbReference>
<dbReference type="AlphaFoldDB" id="A0A231V384"/>
<evidence type="ECO:0000256" key="1">
    <source>
        <dbReference type="SAM" id="Phobius"/>
    </source>
</evidence>
<accession>A0A231V384</accession>
<comment type="caution">
    <text evidence="2">The sequence shown here is derived from an EMBL/GenBank/DDBJ whole genome shotgun (WGS) entry which is preliminary data.</text>
</comment>
<feature type="transmembrane region" description="Helical" evidence="1">
    <location>
        <begin position="78"/>
        <end position="100"/>
    </location>
</feature>
<protein>
    <recommendedName>
        <fullName evidence="4">EamA domain-containing protein</fullName>
    </recommendedName>
</protein>
<gene>
    <name evidence="2" type="ORF">B7H23_07075</name>
</gene>
<evidence type="ECO:0000313" key="2">
    <source>
        <dbReference type="EMBL" id="OXT02642.1"/>
    </source>
</evidence>
<name>A0A231V384_9HYPH</name>
<evidence type="ECO:0000313" key="3">
    <source>
        <dbReference type="Proteomes" id="UP000215405"/>
    </source>
</evidence>
<dbReference type="Proteomes" id="UP000215405">
    <property type="component" value="Unassembled WGS sequence"/>
</dbReference>
<dbReference type="InterPro" id="IPR037185">
    <property type="entry name" value="EmrE-like"/>
</dbReference>
<keyword evidence="1" id="KW-1133">Transmembrane helix</keyword>
<dbReference type="Gene3D" id="1.10.3730.20">
    <property type="match status" value="1"/>
</dbReference>
<proteinExistence type="predicted"/>
<keyword evidence="1" id="KW-0472">Membrane</keyword>
<sequence>MFSYATSLVLLALSIMSVASSQLILKWRLGDLTGEGDGRLPLSRFIWAAVSDVWVWAGGALIIVSAAMWYAALTRLPLSFMMPAAALIAPITVIFAYFLLREPVSLGQASAILVITAGVAWLSYQQ</sequence>
<reference evidence="3" key="1">
    <citation type="journal article" date="2017" name="Int. J. Syst. Evol. Microbiol.">
        <title>Notoacmeibacter marinus gen. nov., sp. nov., isolated from the gut of a limpet and proposal of Notoacmeibacteraceae fam. nov. in the order Rhizobiales of the class Alphaproteobacteria.</title>
        <authorList>
            <person name="Huang Z."/>
            <person name="Guo F."/>
            <person name="Lai Q."/>
        </authorList>
    </citation>
    <scope>NUCLEOTIDE SEQUENCE [LARGE SCALE GENOMIC DNA]</scope>
    <source>
        <strain evidence="3">XMTR2A4</strain>
    </source>
</reference>
<feature type="transmembrane region" description="Helical" evidence="1">
    <location>
        <begin position="106"/>
        <end position="124"/>
    </location>
</feature>